<organism evidence="1 2">
    <name type="scientific">Rhizobium tubonense</name>
    <dbReference type="NCBI Taxonomy" id="484088"/>
    <lineage>
        <taxon>Bacteria</taxon>
        <taxon>Pseudomonadati</taxon>
        <taxon>Pseudomonadota</taxon>
        <taxon>Alphaproteobacteria</taxon>
        <taxon>Hyphomicrobiales</taxon>
        <taxon>Rhizobiaceae</taxon>
        <taxon>Rhizobium/Agrobacterium group</taxon>
        <taxon>Rhizobium</taxon>
    </lineage>
</organism>
<dbReference type="EMBL" id="PCDP01000073">
    <property type="protein sequence ID" value="PZM08254.1"/>
    <property type="molecule type" value="Genomic_DNA"/>
</dbReference>
<sequence length="330" mass="37553">MSKPFISQIEFVKRHLITKVSTFNARSAIYRLDALLFDLAEVKPLLEPVLEERLAPAFFEFVSYYKVGFATCLEWHAKSRLYDLFVFDPKTIEKDDINRAVSENKLPTMISEGVTVPHLLAAATGISTMETYVNTMGRVLKALGAKTTISQILAQADEGVTDGQLLNQLFDERNSLVHEISLMDIGHRNIRISTSFEDALATGNRVMRIIRAIEAQITECAPEEFPNRLTADGYEVDEEETLRHRIKKIEQKIESALSSFDSSDTITIEKWQEMRIGSEKYISAELDFINRLNLAGAQYFDVRPFMKENLLKQRLQYLEFIANEVVGVDA</sequence>
<dbReference type="RefSeq" id="WP_111163924.1">
    <property type="nucleotide sequence ID" value="NZ_PCDP01000073.1"/>
</dbReference>
<evidence type="ECO:0000313" key="1">
    <source>
        <dbReference type="EMBL" id="PZM08254.1"/>
    </source>
</evidence>
<gene>
    <name evidence="1" type="ORF">CPY51_29445</name>
</gene>
<dbReference type="AlphaFoldDB" id="A0A2W4CS66"/>
<protein>
    <submittedName>
        <fullName evidence="1">Uncharacterized protein</fullName>
    </submittedName>
</protein>
<dbReference type="OrthoDB" id="8441564at2"/>
<comment type="caution">
    <text evidence="1">The sequence shown here is derived from an EMBL/GenBank/DDBJ whole genome shotgun (WGS) entry which is preliminary data.</text>
</comment>
<evidence type="ECO:0000313" key="2">
    <source>
        <dbReference type="Proteomes" id="UP000248925"/>
    </source>
</evidence>
<keyword evidence="2" id="KW-1185">Reference proteome</keyword>
<dbReference type="Proteomes" id="UP000248925">
    <property type="component" value="Unassembled WGS sequence"/>
</dbReference>
<accession>A0A2W4CS66</accession>
<reference evidence="1 2" key="1">
    <citation type="journal article" date="2018" name="Sci. Rep.">
        <title>Rhizobium tumorigenes sp. nov., a novel plant tumorigenic bacterium isolated from cane gall tumors on thornless blackberry.</title>
        <authorList>
            <person name="Kuzmanovi N."/>
            <person name="Smalla K."/>
            <person name="Gronow S."/>
            <person name="PuBawska J."/>
        </authorList>
    </citation>
    <scope>NUCLEOTIDE SEQUENCE [LARGE SCALE GENOMIC DNA]</scope>
    <source>
        <strain evidence="1 2">CCBAU 85046</strain>
    </source>
</reference>
<proteinExistence type="predicted"/>
<name>A0A2W4CS66_9HYPH</name>